<evidence type="ECO:0000256" key="1">
    <source>
        <dbReference type="SAM" id="Phobius"/>
    </source>
</evidence>
<keyword evidence="1" id="KW-0812">Transmembrane</keyword>
<protein>
    <submittedName>
        <fullName evidence="2">Uncharacterized protein</fullName>
    </submittedName>
</protein>
<gene>
    <name evidence="2" type="ORF">PQR62_17750</name>
</gene>
<dbReference type="EMBL" id="JAQQFM010000007">
    <property type="protein sequence ID" value="MFL9926125.1"/>
    <property type="molecule type" value="Genomic_DNA"/>
</dbReference>
<name>A0ABW9ACL1_9BURK</name>
<evidence type="ECO:0000313" key="3">
    <source>
        <dbReference type="Proteomes" id="UP001629246"/>
    </source>
</evidence>
<comment type="caution">
    <text evidence="2">The sequence shown here is derived from an EMBL/GenBank/DDBJ whole genome shotgun (WGS) entry which is preliminary data.</text>
</comment>
<feature type="transmembrane region" description="Helical" evidence="1">
    <location>
        <begin position="17"/>
        <end position="37"/>
    </location>
</feature>
<accession>A0ABW9ACL1</accession>
<sequence>MEISEILALGLPTAVKGFAFGALASGAFLVYALAGAWRHQEFSLSRP</sequence>
<evidence type="ECO:0000313" key="2">
    <source>
        <dbReference type="EMBL" id="MFL9926125.1"/>
    </source>
</evidence>
<organism evidence="2 3">
    <name type="scientific">Herbaspirillum lusitanum</name>
    <dbReference type="NCBI Taxonomy" id="213312"/>
    <lineage>
        <taxon>Bacteria</taxon>
        <taxon>Pseudomonadati</taxon>
        <taxon>Pseudomonadota</taxon>
        <taxon>Betaproteobacteria</taxon>
        <taxon>Burkholderiales</taxon>
        <taxon>Oxalobacteraceae</taxon>
        <taxon>Herbaspirillum</taxon>
    </lineage>
</organism>
<proteinExistence type="predicted"/>
<dbReference type="RefSeq" id="WP_408159319.1">
    <property type="nucleotide sequence ID" value="NZ_JAQQFM010000007.1"/>
</dbReference>
<dbReference type="Proteomes" id="UP001629246">
    <property type="component" value="Unassembled WGS sequence"/>
</dbReference>
<keyword evidence="1" id="KW-0472">Membrane</keyword>
<keyword evidence="1" id="KW-1133">Transmembrane helix</keyword>
<reference evidence="2 3" key="1">
    <citation type="journal article" date="2024" name="Chem. Sci.">
        <title>Discovery of megapolipeptins by genome mining of a Burkholderiales bacteria collection.</title>
        <authorList>
            <person name="Paulo B.S."/>
            <person name="Recchia M.J.J."/>
            <person name="Lee S."/>
            <person name="Fergusson C.H."/>
            <person name="Romanowski S.B."/>
            <person name="Hernandez A."/>
            <person name="Krull N."/>
            <person name="Liu D.Y."/>
            <person name="Cavanagh H."/>
            <person name="Bos A."/>
            <person name="Gray C.A."/>
            <person name="Murphy B.T."/>
            <person name="Linington R.G."/>
            <person name="Eustaquio A.S."/>
        </authorList>
    </citation>
    <scope>NUCLEOTIDE SEQUENCE [LARGE SCALE GENOMIC DNA]</scope>
    <source>
        <strain evidence="2 3">RL21-008-BIB-A</strain>
    </source>
</reference>
<keyword evidence="3" id="KW-1185">Reference proteome</keyword>